<dbReference type="STRING" id="413882.AAW51_1911"/>
<dbReference type="InterPro" id="IPR033134">
    <property type="entry name" value="Asp/Glu_racemase_AS_2"/>
</dbReference>
<dbReference type="NCBIfam" id="TIGR00067">
    <property type="entry name" value="glut_race"/>
    <property type="match status" value="1"/>
</dbReference>
<dbReference type="OrthoDB" id="9801055at2"/>
<evidence type="ECO:0000256" key="5">
    <source>
        <dbReference type="ARBA" id="ARBA00023235"/>
    </source>
</evidence>
<dbReference type="PROSITE" id="PS00923">
    <property type="entry name" value="ASP_GLU_RACEMASE_1"/>
    <property type="match status" value="1"/>
</dbReference>
<keyword evidence="3 7" id="KW-0133">Cell shape</keyword>
<keyword evidence="4 7" id="KW-0573">Peptidoglycan synthesis</keyword>
<dbReference type="UniPathway" id="UPA00219"/>
<keyword evidence="9" id="KW-1185">Reference proteome</keyword>
<dbReference type="InterPro" id="IPR001920">
    <property type="entry name" value="Asp/Glu_race"/>
</dbReference>
<comment type="catalytic activity">
    <reaction evidence="1 7">
        <text>L-glutamate = D-glutamate</text>
        <dbReference type="Rhea" id="RHEA:12813"/>
        <dbReference type="ChEBI" id="CHEBI:29985"/>
        <dbReference type="ChEBI" id="CHEBI:29986"/>
        <dbReference type="EC" id="5.1.1.3"/>
    </reaction>
</comment>
<proteinExistence type="inferred from homology"/>
<comment type="similarity">
    <text evidence="7">Belongs to the aspartate/glutamate racemases family.</text>
</comment>
<feature type="binding site" evidence="7">
    <location>
        <begin position="49"/>
        <end position="50"/>
    </location>
    <ligand>
        <name>substrate</name>
    </ligand>
</feature>
<dbReference type="EC" id="5.1.1.3" evidence="2 7"/>
<feature type="active site" description="Proton donor/acceptor" evidence="7">
    <location>
        <position position="191"/>
    </location>
</feature>
<dbReference type="FunFam" id="3.40.50.1860:FF:000001">
    <property type="entry name" value="Glutamate racemase"/>
    <property type="match status" value="1"/>
</dbReference>
<dbReference type="PATRIC" id="fig|413882.6.peg.2009"/>
<dbReference type="InterPro" id="IPR015942">
    <property type="entry name" value="Asp/Glu/hydantoin_racemase"/>
</dbReference>
<dbReference type="SUPFAM" id="SSF53681">
    <property type="entry name" value="Aspartate/glutamate racemase"/>
    <property type="match status" value="2"/>
</dbReference>
<dbReference type="AlphaFoldDB" id="A0A0G3BGY6"/>
<sequence length="270" mass="28621">MLPTPGAAATPPIGVFDSGVGGLSVLRAVHRLLPGVPLHYVADSGYAPYGERGDDYVIARSRHLTEFFRSAGARVIVIACNTATAAASRDLRERYPDTAFVGVEPGLKPAVGLSHNGQVGVLATGGTLRSEKFRKLLASFEGQARFHLQPCPGLAHAIEQGDLASAALRDLVASHCQPLREAGVDTVVLGCTHYPFVAPLIQQALGPGVRLIDTAEPVARQTVTQFVKMHGALPERPVQPVRAYTSGEVAVLQRIAAQWLDFDVAVQALP</sequence>
<reference evidence="8 9" key="1">
    <citation type="submission" date="2015-05" db="EMBL/GenBank/DDBJ databases">
        <authorList>
            <person name="Tang B."/>
            <person name="Yu Y."/>
        </authorList>
    </citation>
    <scope>NUCLEOTIDE SEQUENCE [LARGE SCALE GENOMIC DNA]</scope>
    <source>
        <strain evidence="8 9">DSM 7029</strain>
    </source>
</reference>
<evidence type="ECO:0000313" key="9">
    <source>
        <dbReference type="Proteomes" id="UP000035352"/>
    </source>
</evidence>
<dbReference type="RefSeq" id="WP_047194429.1">
    <property type="nucleotide sequence ID" value="NZ_CP011371.1"/>
</dbReference>
<feature type="active site" description="Proton donor/acceptor" evidence="7">
    <location>
        <position position="80"/>
    </location>
</feature>
<dbReference type="InterPro" id="IPR004391">
    <property type="entry name" value="Glu_race"/>
</dbReference>
<dbReference type="InterPro" id="IPR018187">
    <property type="entry name" value="Asp/Glu_racemase_AS_1"/>
</dbReference>
<dbReference type="GO" id="GO:0008360">
    <property type="term" value="P:regulation of cell shape"/>
    <property type="evidence" value="ECO:0007669"/>
    <property type="project" value="UniProtKB-KW"/>
</dbReference>
<feature type="binding site" evidence="7">
    <location>
        <begin position="192"/>
        <end position="193"/>
    </location>
    <ligand>
        <name>substrate</name>
    </ligand>
</feature>
<dbReference type="GO" id="GO:0071555">
    <property type="term" value="P:cell wall organization"/>
    <property type="evidence" value="ECO:0007669"/>
    <property type="project" value="UniProtKB-KW"/>
</dbReference>
<protein>
    <recommendedName>
        <fullName evidence="2 7">Glutamate racemase</fullName>
        <ecNumber evidence="2 7">5.1.1.3</ecNumber>
    </recommendedName>
</protein>
<feature type="binding site" evidence="7">
    <location>
        <begin position="17"/>
        <end position="18"/>
    </location>
    <ligand>
        <name>substrate</name>
    </ligand>
</feature>
<dbReference type="Pfam" id="PF01177">
    <property type="entry name" value="Asp_Glu_race"/>
    <property type="match status" value="1"/>
</dbReference>
<evidence type="ECO:0000256" key="4">
    <source>
        <dbReference type="ARBA" id="ARBA00022984"/>
    </source>
</evidence>
<dbReference type="GO" id="GO:0008881">
    <property type="term" value="F:glutamate racemase activity"/>
    <property type="evidence" value="ECO:0007669"/>
    <property type="project" value="UniProtKB-UniRule"/>
</dbReference>
<dbReference type="KEGG" id="pbh:AAW51_1911"/>
<evidence type="ECO:0000256" key="6">
    <source>
        <dbReference type="ARBA" id="ARBA00023316"/>
    </source>
</evidence>
<dbReference type="EMBL" id="CP011371">
    <property type="protein sequence ID" value="AKJ28602.1"/>
    <property type="molecule type" value="Genomic_DNA"/>
</dbReference>
<organism evidence="8 9">
    <name type="scientific">Caldimonas brevitalea</name>
    <dbReference type="NCBI Taxonomy" id="413882"/>
    <lineage>
        <taxon>Bacteria</taxon>
        <taxon>Pseudomonadati</taxon>
        <taxon>Pseudomonadota</taxon>
        <taxon>Betaproteobacteria</taxon>
        <taxon>Burkholderiales</taxon>
        <taxon>Sphaerotilaceae</taxon>
        <taxon>Caldimonas</taxon>
    </lineage>
</organism>
<keyword evidence="6 7" id="KW-0961">Cell wall biogenesis/degradation</keyword>
<accession>A0A0G3BGY6</accession>
<evidence type="ECO:0000256" key="2">
    <source>
        <dbReference type="ARBA" id="ARBA00013090"/>
    </source>
</evidence>
<evidence type="ECO:0000256" key="1">
    <source>
        <dbReference type="ARBA" id="ARBA00001602"/>
    </source>
</evidence>
<name>A0A0G3BGY6_9BURK</name>
<dbReference type="PANTHER" id="PTHR21198:SF2">
    <property type="entry name" value="GLUTAMATE RACEMASE"/>
    <property type="match status" value="1"/>
</dbReference>
<keyword evidence="5 7" id="KW-0413">Isomerase</keyword>
<comment type="pathway">
    <text evidence="7">Cell wall biogenesis; peptidoglycan biosynthesis.</text>
</comment>
<evidence type="ECO:0000256" key="7">
    <source>
        <dbReference type="HAMAP-Rule" id="MF_00258"/>
    </source>
</evidence>
<gene>
    <name evidence="7 8" type="primary">murI</name>
    <name evidence="8" type="ORF">AAW51_1911</name>
</gene>
<dbReference type="PROSITE" id="PS00924">
    <property type="entry name" value="ASP_GLU_RACEMASE_2"/>
    <property type="match status" value="1"/>
</dbReference>
<comment type="function">
    <text evidence="7">Provides the (R)-glutamate required for cell wall biosynthesis.</text>
</comment>
<dbReference type="Gene3D" id="3.40.50.1860">
    <property type="match status" value="2"/>
</dbReference>
<evidence type="ECO:0000313" key="8">
    <source>
        <dbReference type="EMBL" id="AKJ28602.1"/>
    </source>
</evidence>
<evidence type="ECO:0000256" key="3">
    <source>
        <dbReference type="ARBA" id="ARBA00022960"/>
    </source>
</evidence>
<dbReference type="PANTHER" id="PTHR21198">
    <property type="entry name" value="GLUTAMATE RACEMASE"/>
    <property type="match status" value="1"/>
</dbReference>
<dbReference type="HAMAP" id="MF_00258">
    <property type="entry name" value="Glu_racemase"/>
    <property type="match status" value="1"/>
</dbReference>
<dbReference type="Proteomes" id="UP000035352">
    <property type="component" value="Chromosome"/>
</dbReference>
<dbReference type="GO" id="GO:0009252">
    <property type="term" value="P:peptidoglycan biosynthetic process"/>
    <property type="evidence" value="ECO:0007669"/>
    <property type="project" value="UniProtKB-UniRule"/>
</dbReference>
<feature type="binding site" evidence="7">
    <location>
        <begin position="81"/>
        <end position="82"/>
    </location>
    <ligand>
        <name>substrate</name>
    </ligand>
</feature>